<feature type="signal peptide" evidence="1">
    <location>
        <begin position="1"/>
        <end position="18"/>
    </location>
</feature>
<name>A0AAF1BK61_9TREE</name>
<dbReference type="EMBL" id="CP086718">
    <property type="protein sequence ID" value="WOO83592.1"/>
    <property type="molecule type" value="Genomic_DNA"/>
</dbReference>
<dbReference type="PANTHER" id="PTHR48174:SF5">
    <property type="entry name" value="VACUOLAR PROTEIN SORTING-ASSOCIATED PROTEIN 62"/>
    <property type="match status" value="1"/>
</dbReference>
<organism evidence="2 3">
    <name type="scientific">Vanrija pseudolonga</name>
    <dbReference type="NCBI Taxonomy" id="143232"/>
    <lineage>
        <taxon>Eukaryota</taxon>
        <taxon>Fungi</taxon>
        <taxon>Dikarya</taxon>
        <taxon>Basidiomycota</taxon>
        <taxon>Agaricomycotina</taxon>
        <taxon>Tremellomycetes</taxon>
        <taxon>Trichosporonales</taxon>
        <taxon>Trichosporonaceae</taxon>
        <taxon>Vanrija</taxon>
    </lineage>
</organism>
<feature type="chain" id="PRO_5041911190" evidence="1">
    <location>
        <begin position="19"/>
        <end position="503"/>
    </location>
</feature>
<dbReference type="PANTHER" id="PTHR48174">
    <property type="entry name" value="DUF946 FAMILY PROTEIN"/>
    <property type="match status" value="1"/>
</dbReference>
<evidence type="ECO:0000256" key="1">
    <source>
        <dbReference type="SAM" id="SignalP"/>
    </source>
</evidence>
<keyword evidence="1" id="KW-0732">Signal</keyword>
<evidence type="ECO:0000313" key="3">
    <source>
        <dbReference type="Proteomes" id="UP000827549"/>
    </source>
</evidence>
<dbReference type="AlphaFoldDB" id="A0AAF1BK61"/>
<gene>
    <name evidence="2" type="primary">VPS62</name>
    <name evidence="2" type="ORF">LOC62_05G007110</name>
</gene>
<accession>A0AAF1BK61</accession>
<dbReference type="GeneID" id="87810284"/>
<dbReference type="Pfam" id="PF06101">
    <property type="entry name" value="Vps62"/>
    <property type="match status" value="1"/>
</dbReference>
<dbReference type="InterPro" id="IPR009291">
    <property type="entry name" value="Vps62"/>
</dbReference>
<protein>
    <submittedName>
        <fullName evidence="2">Vacuolar protein sorting-associated protein 62</fullName>
    </submittedName>
</protein>
<reference evidence="2" key="1">
    <citation type="submission" date="2023-10" db="EMBL/GenBank/DDBJ databases">
        <authorList>
            <person name="Noh H."/>
        </authorList>
    </citation>
    <scope>NUCLEOTIDE SEQUENCE</scope>
    <source>
        <strain evidence="2">DUCC4014</strain>
    </source>
</reference>
<sequence>MILSSWLAVALLALGAGALPQRQVPLFKETTPVHGADVPSTPERRAEMAALLDKYAPVFKLSKNERFFPSSVAFMLERYGYVQYKNGTWYEPKPEWMTPEGLDQLPRRGKKQLLSVDVPFNAQPLFPDPESSFMYGPAGQEGGMEPGPDGRGRVHDEVYGFWVDQGRGVVDLIYWTFYPYNLGKDVGSLGCLGNHVTDWERLILRTVDGVAVSADFNTHSGGKFSAGTYRWSDMELIDDRPVAYVASGSHGIWPTPGKHVYAQLLNLWALVDVTDDYGPIWDSKGHVVPIEYWTGPDGAKKVNHTGDLSWLQFKGAWGNKGQTSCWWHALVGICQVVDGPPGPNRLFGQPPDCIISPKAEEVSSYSFYLSKNVTTQAEKLNVTTVVIEQVCARPRASNLKPEEDPWAKALDEKDLDVWLMSETVQYRGREQHSGSLPACDGSRSVAKAYRISLWDDKGYHVSTSGLRVICIYEEGRPGYVVSGGAHVDDLDEWRWWLLRPTPN</sequence>
<evidence type="ECO:0000313" key="2">
    <source>
        <dbReference type="EMBL" id="WOO83592.1"/>
    </source>
</evidence>
<dbReference type="RefSeq" id="XP_062629618.1">
    <property type="nucleotide sequence ID" value="XM_062773634.1"/>
</dbReference>
<dbReference type="Proteomes" id="UP000827549">
    <property type="component" value="Chromosome 5"/>
</dbReference>
<proteinExistence type="predicted"/>
<keyword evidence="3" id="KW-1185">Reference proteome</keyword>